<dbReference type="InterPro" id="IPR013785">
    <property type="entry name" value="Aldolase_TIM"/>
</dbReference>
<dbReference type="Pfam" id="PF01791">
    <property type="entry name" value="DeoC"/>
    <property type="match status" value="1"/>
</dbReference>
<sequence length="72" mass="7950">IYQIKKIMGNHPLKVILETGALNPHQISKASILAMESGADFIKTSTGKLQPAATIEAFSIMAHIHYFFFCIC</sequence>
<name>X1CKM2_9ZZZZ</name>
<evidence type="ECO:0000256" key="7">
    <source>
        <dbReference type="ARBA" id="ARBA00032755"/>
    </source>
</evidence>
<protein>
    <recommendedName>
        <fullName evidence="3">deoxyribose-phosphate aldolase</fullName>
        <ecNumber evidence="3">4.1.2.4</ecNumber>
    </recommendedName>
    <alternativeName>
        <fullName evidence="7">2-deoxy-D-ribose 5-phosphate aldolase</fullName>
    </alternativeName>
    <alternativeName>
        <fullName evidence="6">Phosphodeoxyriboaldolase</fullName>
    </alternativeName>
</protein>
<dbReference type="SUPFAM" id="SSF51569">
    <property type="entry name" value="Aldolase"/>
    <property type="match status" value="1"/>
</dbReference>
<gene>
    <name evidence="9" type="ORF">S01H4_55796</name>
</gene>
<dbReference type="Gene3D" id="3.20.20.70">
    <property type="entry name" value="Aldolase class I"/>
    <property type="match status" value="1"/>
</dbReference>
<evidence type="ECO:0000256" key="3">
    <source>
        <dbReference type="ARBA" id="ARBA00012515"/>
    </source>
</evidence>
<organism evidence="9">
    <name type="scientific">marine sediment metagenome</name>
    <dbReference type="NCBI Taxonomy" id="412755"/>
    <lineage>
        <taxon>unclassified sequences</taxon>
        <taxon>metagenomes</taxon>
        <taxon>ecological metagenomes</taxon>
    </lineage>
</organism>
<feature type="non-terminal residue" evidence="9">
    <location>
        <position position="1"/>
    </location>
</feature>
<comment type="caution">
    <text evidence="9">The sequence shown here is derived from an EMBL/GenBank/DDBJ whole genome shotgun (WGS) entry which is preliminary data.</text>
</comment>
<dbReference type="EC" id="4.1.2.4" evidence="3"/>
<dbReference type="EMBL" id="BART01032249">
    <property type="protein sequence ID" value="GAH08941.1"/>
    <property type="molecule type" value="Genomic_DNA"/>
</dbReference>
<dbReference type="PANTHER" id="PTHR10889">
    <property type="entry name" value="DEOXYRIBOSE-PHOSPHATE ALDOLASE"/>
    <property type="match status" value="1"/>
</dbReference>
<dbReference type="GO" id="GO:0004139">
    <property type="term" value="F:deoxyribose-phosphate aldolase activity"/>
    <property type="evidence" value="ECO:0007669"/>
    <property type="project" value="UniProtKB-EC"/>
</dbReference>
<dbReference type="GO" id="GO:0005737">
    <property type="term" value="C:cytoplasm"/>
    <property type="evidence" value="ECO:0007669"/>
    <property type="project" value="InterPro"/>
</dbReference>
<keyword evidence="4" id="KW-0456">Lyase</keyword>
<dbReference type="InterPro" id="IPR011343">
    <property type="entry name" value="DeoC"/>
</dbReference>
<evidence type="ECO:0000256" key="5">
    <source>
        <dbReference type="ARBA" id="ARBA00023270"/>
    </source>
</evidence>
<dbReference type="PANTHER" id="PTHR10889:SF3">
    <property type="entry name" value="DEOXYRIBOSE-PHOSPHATE ALDOLASE"/>
    <property type="match status" value="1"/>
</dbReference>
<dbReference type="GO" id="GO:0009264">
    <property type="term" value="P:deoxyribonucleotide catabolic process"/>
    <property type="evidence" value="ECO:0007669"/>
    <property type="project" value="InterPro"/>
</dbReference>
<evidence type="ECO:0000256" key="6">
    <source>
        <dbReference type="ARBA" id="ARBA00031814"/>
    </source>
</evidence>
<keyword evidence="5" id="KW-0704">Schiff base</keyword>
<dbReference type="InterPro" id="IPR002915">
    <property type="entry name" value="DeoC/FbaB/LacD_aldolase"/>
</dbReference>
<reference evidence="9" key="1">
    <citation type="journal article" date="2014" name="Front. Microbiol.">
        <title>High frequency of phylogenetically diverse reductive dehalogenase-homologous genes in deep subseafloor sedimentary metagenomes.</title>
        <authorList>
            <person name="Kawai M."/>
            <person name="Futagami T."/>
            <person name="Toyoda A."/>
            <person name="Takaki Y."/>
            <person name="Nishi S."/>
            <person name="Hori S."/>
            <person name="Arai W."/>
            <person name="Tsubouchi T."/>
            <person name="Morono Y."/>
            <person name="Uchiyama I."/>
            <person name="Ito T."/>
            <person name="Fujiyama A."/>
            <person name="Inagaki F."/>
            <person name="Takami H."/>
        </authorList>
    </citation>
    <scope>NUCLEOTIDE SEQUENCE</scope>
    <source>
        <strain evidence="9">Expedition CK06-06</strain>
    </source>
</reference>
<comment type="catalytic activity">
    <reaction evidence="8">
        <text>2-deoxy-D-ribose 5-phosphate = D-glyceraldehyde 3-phosphate + acetaldehyde</text>
        <dbReference type="Rhea" id="RHEA:12821"/>
        <dbReference type="ChEBI" id="CHEBI:15343"/>
        <dbReference type="ChEBI" id="CHEBI:59776"/>
        <dbReference type="ChEBI" id="CHEBI:62877"/>
        <dbReference type="EC" id="4.1.2.4"/>
    </reaction>
</comment>
<evidence type="ECO:0000256" key="8">
    <source>
        <dbReference type="ARBA" id="ARBA00048791"/>
    </source>
</evidence>
<comment type="similarity">
    <text evidence="2">Belongs to the DeoC/FbaB aldolase family. DeoC type 2 subfamily.</text>
</comment>
<dbReference type="AlphaFoldDB" id="X1CKM2"/>
<accession>X1CKM2</accession>
<evidence type="ECO:0000313" key="9">
    <source>
        <dbReference type="EMBL" id="GAH08941.1"/>
    </source>
</evidence>
<comment type="pathway">
    <text evidence="1">Carbohydrate degradation; 2-deoxy-D-ribose 1-phosphate degradation; D-glyceraldehyde 3-phosphate and acetaldehyde from 2-deoxy-alpha-D-ribose 1-phosphate: step 2/2.</text>
</comment>
<proteinExistence type="inferred from homology"/>
<evidence type="ECO:0000256" key="1">
    <source>
        <dbReference type="ARBA" id="ARBA00004816"/>
    </source>
</evidence>
<evidence type="ECO:0000256" key="4">
    <source>
        <dbReference type="ARBA" id="ARBA00023239"/>
    </source>
</evidence>
<evidence type="ECO:0000256" key="2">
    <source>
        <dbReference type="ARBA" id="ARBA00009473"/>
    </source>
</evidence>
<dbReference type="GO" id="GO:0016052">
    <property type="term" value="P:carbohydrate catabolic process"/>
    <property type="evidence" value="ECO:0007669"/>
    <property type="project" value="TreeGrafter"/>
</dbReference>